<evidence type="ECO:0000256" key="4">
    <source>
        <dbReference type="ARBA" id="ARBA00022692"/>
    </source>
</evidence>
<evidence type="ECO:0000256" key="6">
    <source>
        <dbReference type="ARBA" id="ARBA00023136"/>
    </source>
</evidence>
<dbReference type="Pfam" id="PF00528">
    <property type="entry name" value="BPD_transp_1"/>
    <property type="match status" value="1"/>
</dbReference>
<dbReference type="InterPro" id="IPR050366">
    <property type="entry name" value="BP-dependent_transpt_permease"/>
</dbReference>
<dbReference type="RefSeq" id="WP_246966504.1">
    <property type="nucleotide sequence ID" value="NZ_CP095397.1"/>
</dbReference>
<gene>
    <name evidence="9" type="ORF">ACFOZ7_10840</name>
</gene>
<dbReference type="InterPro" id="IPR025966">
    <property type="entry name" value="OppC_N"/>
</dbReference>
<keyword evidence="2 7" id="KW-0813">Transport</keyword>
<dbReference type="AlphaFoldDB" id="A0ABD5NZF5"/>
<accession>A0ABD5NZF5</accession>
<dbReference type="InterPro" id="IPR035906">
    <property type="entry name" value="MetI-like_sf"/>
</dbReference>
<dbReference type="GeneID" id="71854425"/>
<dbReference type="EMBL" id="JBHSDJ010000030">
    <property type="protein sequence ID" value="MFC4247491.1"/>
    <property type="molecule type" value="Genomic_DNA"/>
</dbReference>
<dbReference type="PANTHER" id="PTHR43386">
    <property type="entry name" value="OLIGOPEPTIDE TRANSPORT SYSTEM PERMEASE PROTEIN APPC"/>
    <property type="match status" value="1"/>
</dbReference>
<evidence type="ECO:0000256" key="1">
    <source>
        <dbReference type="ARBA" id="ARBA00004651"/>
    </source>
</evidence>
<feature type="transmembrane region" description="Helical" evidence="7">
    <location>
        <begin position="328"/>
        <end position="351"/>
    </location>
</feature>
<dbReference type="Gene3D" id="1.10.3720.10">
    <property type="entry name" value="MetI-like"/>
    <property type="match status" value="1"/>
</dbReference>
<organism evidence="9 10">
    <name type="scientific">Natribaculum luteum</name>
    <dbReference type="NCBI Taxonomy" id="1586232"/>
    <lineage>
        <taxon>Archaea</taxon>
        <taxon>Methanobacteriati</taxon>
        <taxon>Methanobacteriota</taxon>
        <taxon>Stenosarchaea group</taxon>
        <taxon>Halobacteria</taxon>
        <taxon>Halobacteriales</taxon>
        <taxon>Natrialbaceae</taxon>
        <taxon>Natribaculum</taxon>
    </lineage>
</organism>
<proteinExistence type="inferred from homology"/>
<evidence type="ECO:0000313" key="9">
    <source>
        <dbReference type="EMBL" id="MFC4247491.1"/>
    </source>
</evidence>
<feature type="transmembrane region" description="Helical" evidence="7">
    <location>
        <begin position="213"/>
        <end position="235"/>
    </location>
</feature>
<reference evidence="9 10" key="1">
    <citation type="journal article" date="2014" name="Int. J. Syst. Evol. Microbiol.">
        <title>Complete genome sequence of Corynebacterium casei LMG S-19264T (=DSM 44701T), isolated from a smear-ripened cheese.</title>
        <authorList>
            <consortium name="US DOE Joint Genome Institute (JGI-PGF)"/>
            <person name="Walter F."/>
            <person name="Albersmeier A."/>
            <person name="Kalinowski J."/>
            <person name="Ruckert C."/>
        </authorList>
    </citation>
    <scope>NUCLEOTIDE SEQUENCE [LARGE SCALE GENOMIC DNA]</scope>
    <source>
        <strain evidence="9 10">IBRC-M 10912</strain>
    </source>
</reference>
<feature type="transmembrane region" description="Helical" evidence="7">
    <location>
        <begin position="83"/>
        <end position="101"/>
    </location>
</feature>
<dbReference type="SUPFAM" id="SSF161098">
    <property type="entry name" value="MetI-like"/>
    <property type="match status" value="1"/>
</dbReference>
<feature type="transmembrane region" description="Helical" evidence="7">
    <location>
        <begin position="372"/>
        <end position="394"/>
    </location>
</feature>
<comment type="subcellular location">
    <subcellularLocation>
        <location evidence="1 7">Cell membrane</location>
        <topology evidence="1 7">Multi-pass membrane protein</topology>
    </subcellularLocation>
</comment>
<evidence type="ECO:0000313" key="10">
    <source>
        <dbReference type="Proteomes" id="UP001595821"/>
    </source>
</evidence>
<comment type="similarity">
    <text evidence="7">Belongs to the binding-protein-dependent transport system permease family.</text>
</comment>
<evidence type="ECO:0000256" key="3">
    <source>
        <dbReference type="ARBA" id="ARBA00022475"/>
    </source>
</evidence>
<keyword evidence="3" id="KW-1003">Cell membrane</keyword>
<evidence type="ECO:0000256" key="2">
    <source>
        <dbReference type="ARBA" id="ARBA00022448"/>
    </source>
</evidence>
<dbReference type="PROSITE" id="PS50928">
    <property type="entry name" value="ABC_TM1"/>
    <property type="match status" value="1"/>
</dbReference>
<feature type="transmembrane region" description="Helical" evidence="7">
    <location>
        <begin position="256"/>
        <end position="282"/>
    </location>
</feature>
<evidence type="ECO:0000256" key="7">
    <source>
        <dbReference type="RuleBase" id="RU363032"/>
    </source>
</evidence>
<dbReference type="GO" id="GO:0005886">
    <property type="term" value="C:plasma membrane"/>
    <property type="evidence" value="ECO:0007669"/>
    <property type="project" value="UniProtKB-SubCell"/>
</dbReference>
<feature type="transmembrane region" description="Helical" evidence="7">
    <location>
        <begin position="121"/>
        <end position="141"/>
    </location>
</feature>
<dbReference type="Pfam" id="PF12911">
    <property type="entry name" value="OppC_N"/>
    <property type="match status" value="1"/>
</dbReference>
<keyword evidence="6 7" id="KW-0472">Membrane</keyword>
<protein>
    <submittedName>
        <fullName evidence="9">ABC transporter permease</fullName>
    </submittedName>
</protein>
<sequence length="411" mass="44663">MDEDTDTRTKTDGGTAPGDVTFEQVDWDEIDADGVARSRKRVAWLAVVSLWSIGVAYDLYSRFVAETGQAAFPVLGPVSPVDWLWSFTLLVLLYYGVVPLYENPRMTRYYWKEFKKNKAAVVSALYLIVVFAVGVIGPRVLPEPGPTPGLENQPPVWGSIEAYNAGTNCAGGMTTVDGVTMCQGSWQHPLGTTSSGEDILLSSIYGMEVSMQVGLIATLMSIAVAAAVGLTAAYYGGLVDEVLMRYVDIQMTFPTFFLFLLLAYTIGGSLFVLILIFGLFGWGSSARIMRSEALQRREEPYMQAAKNAGASSLWTIRRHLLPNISNSLITAATLTIPSIILAEAAIAFLGLGDPTVPSWGRLIADGRDQLRTAWWISTIPGGFLFFTILAFNFLGDALRDALDPRHGGSGE</sequence>
<dbReference type="Proteomes" id="UP001595821">
    <property type="component" value="Unassembled WGS sequence"/>
</dbReference>
<dbReference type="CDD" id="cd06261">
    <property type="entry name" value="TM_PBP2"/>
    <property type="match status" value="1"/>
</dbReference>
<dbReference type="InterPro" id="IPR000515">
    <property type="entry name" value="MetI-like"/>
</dbReference>
<feature type="transmembrane region" description="Helical" evidence="7">
    <location>
        <begin position="42"/>
        <end position="63"/>
    </location>
</feature>
<feature type="domain" description="ABC transmembrane type-1" evidence="8">
    <location>
        <begin position="207"/>
        <end position="395"/>
    </location>
</feature>
<keyword evidence="5 7" id="KW-1133">Transmembrane helix</keyword>
<dbReference type="PANTHER" id="PTHR43386:SF1">
    <property type="entry name" value="D,D-DIPEPTIDE TRANSPORT SYSTEM PERMEASE PROTEIN DDPC-RELATED"/>
    <property type="match status" value="1"/>
</dbReference>
<comment type="caution">
    <text evidence="9">The sequence shown here is derived from an EMBL/GenBank/DDBJ whole genome shotgun (WGS) entry which is preliminary data.</text>
</comment>
<name>A0ABD5NZF5_9EURY</name>
<evidence type="ECO:0000256" key="5">
    <source>
        <dbReference type="ARBA" id="ARBA00022989"/>
    </source>
</evidence>
<keyword evidence="4 7" id="KW-0812">Transmembrane</keyword>
<evidence type="ECO:0000259" key="8">
    <source>
        <dbReference type="PROSITE" id="PS50928"/>
    </source>
</evidence>